<keyword evidence="2" id="KW-1185">Reference proteome</keyword>
<dbReference type="AlphaFoldDB" id="A0AA36BM98"/>
<evidence type="ECO:0000313" key="1">
    <source>
        <dbReference type="EMBL" id="CAI9736332.1"/>
    </source>
</evidence>
<sequence>MGMLESLWMLLSQLLLLLSRFTTVGVVAVLVLTDGNFRVSAVSVVDDDDDDDDAINLKESLLFSETFS</sequence>
<protein>
    <submittedName>
        <fullName evidence="1">Uncharacterized protein</fullName>
    </submittedName>
</protein>
<organism evidence="1 2">
    <name type="scientific">Octopus vulgaris</name>
    <name type="common">Common octopus</name>
    <dbReference type="NCBI Taxonomy" id="6645"/>
    <lineage>
        <taxon>Eukaryota</taxon>
        <taxon>Metazoa</taxon>
        <taxon>Spiralia</taxon>
        <taxon>Lophotrochozoa</taxon>
        <taxon>Mollusca</taxon>
        <taxon>Cephalopoda</taxon>
        <taxon>Coleoidea</taxon>
        <taxon>Octopodiformes</taxon>
        <taxon>Octopoda</taxon>
        <taxon>Incirrata</taxon>
        <taxon>Octopodidae</taxon>
        <taxon>Octopus</taxon>
    </lineage>
</organism>
<name>A0AA36BM98_OCTVU</name>
<proteinExistence type="predicted"/>
<gene>
    <name evidence="1" type="ORF">OCTVUL_1B003965</name>
</gene>
<dbReference type="EMBL" id="OX597831">
    <property type="protein sequence ID" value="CAI9736332.1"/>
    <property type="molecule type" value="Genomic_DNA"/>
</dbReference>
<reference evidence="1" key="1">
    <citation type="submission" date="2023-08" db="EMBL/GenBank/DDBJ databases">
        <authorList>
            <person name="Alioto T."/>
            <person name="Alioto T."/>
            <person name="Gomez Garrido J."/>
        </authorList>
    </citation>
    <scope>NUCLEOTIDE SEQUENCE</scope>
</reference>
<evidence type="ECO:0000313" key="2">
    <source>
        <dbReference type="Proteomes" id="UP001162480"/>
    </source>
</evidence>
<accession>A0AA36BM98</accession>
<dbReference type="Proteomes" id="UP001162480">
    <property type="component" value="Chromosome 18"/>
</dbReference>